<gene>
    <name evidence="1" type="ORF">M595_0819</name>
</gene>
<keyword evidence="2" id="KW-1185">Reference proteome</keyword>
<organism evidence="1 2">
    <name type="scientific">Lyngbya aestuarii BL J</name>
    <dbReference type="NCBI Taxonomy" id="1348334"/>
    <lineage>
        <taxon>Bacteria</taxon>
        <taxon>Bacillati</taxon>
        <taxon>Cyanobacteriota</taxon>
        <taxon>Cyanophyceae</taxon>
        <taxon>Oscillatoriophycideae</taxon>
        <taxon>Oscillatoriales</taxon>
        <taxon>Microcoleaceae</taxon>
        <taxon>Lyngbya</taxon>
    </lineage>
</organism>
<protein>
    <submittedName>
        <fullName evidence="1">Uncharacterized protein</fullName>
    </submittedName>
</protein>
<dbReference type="RefSeq" id="WP_023064698.1">
    <property type="nucleotide sequence ID" value="NZ_AUZM01000005.1"/>
</dbReference>
<dbReference type="OrthoDB" id="9844788at2"/>
<comment type="caution">
    <text evidence="1">The sequence shown here is derived from an EMBL/GenBank/DDBJ whole genome shotgun (WGS) entry which is preliminary data.</text>
</comment>
<dbReference type="Proteomes" id="UP000017127">
    <property type="component" value="Unassembled WGS sequence"/>
</dbReference>
<name>U7QMP2_9CYAN</name>
<dbReference type="EMBL" id="AUZM01000005">
    <property type="protein sequence ID" value="ERT09153.1"/>
    <property type="molecule type" value="Genomic_DNA"/>
</dbReference>
<evidence type="ECO:0000313" key="1">
    <source>
        <dbReference type="EMBL" id="ERT09153.1"/>
    </source>
</evidence>
<dbReference type="AlphaFoldDB" id="U7QMP2"/>
<proteinExistence type="predicted"/>
<reference evidence="1 2" key="1">
    <citation type="journal article" date="2013" name="Front. Microbiol.">
        <title>Comparative genomic analyses of the cyanobacterium, Lyngbya aestuarii BL J, a powerful hydrogen producer.</title>
        <authorList>
            <person name="Kothari A."/>
            <person name="Vaughn M."/>
            <person name="Garcia-Pichel F."/>
        </authorList>
    </citation>
    <scope>NUCLEOTIDE SEQUENCE [LARGE SCALE GENOMIC DNA]</scope>
    <source>
        <strain evidence="1 2">BL J</strain>
    </source>
</reference>
<accession>U7QMP2</accession>
<sequence>MNREQIQELILETLKEDLDRDCNLSDQLSDLYDSRTGFADYVDCYLETELELGIVEWKESDISTSGGQIRFRPGGFLSGSGFMGDLYCDIENFDFESATVADFVDYIESKMNT</sequence>
<evidence type="ECO:0000313" key="2">
    <source>
        <dbReference type="Proteomes" id="UP000017127"/>
    </source>
</evidence>